<dbReference type="OrthoDB" id="9811542at2"/>
<dbReference type="CDD" id="cd00383">
    <property type="entry name" value="trans_reg_C"/>
    <property type="match status" value="1"/>
</dbReference>
<gene>
    <name evidence="5" type="ORF">C7410_11619</name>
</gene>
<evidence type="ECO:0000313" key="5">
    <source>
        <dbReference type="EMBL" id="PYE20481.1"/>
    </source>
</evidence>
<evidence type="ECO:0000256" key="1">
    <source>
        <dbReference type="ARBA" id="ARBA00023125"/>
    </source>
</evidence>
<dbReference type="GO" id="GO:0000160">
    <property type="term" value="P:phosphorelay signal transduction system"/>
    <property type="evidence" value="ECO:0007669"/>
    <property type="project" value="InterPro"/>
</dbReference>
<dbReference type="Proteomes" id="UP000247772">
    <property type="component" value="Unassembled WGS sequence"/>
</dbReference>
<dbReference type="PANTHER" id="PTHR47691">
    <property type="entry name" value="REGULATOR-RELATED"/>
    <property type="match status" value="1"/>
</dbReference>
<reference evidence="5 6" key="1">
    <citation type="submission" date="2018-06" db="EMBL/GenBank/DDBJ databases">
        <title>Genomic Encyclopedia of Type Strains, Phase IV (KMG-V): Genome sequencing to study the core and pangenomes of soil and plant-associated prokaryotes.</title>
        <authorList>
            <person name="Whitman W."/>
        </authorList>
    </citation>
    <scope>NUCLEOTIDE SEQUENCE [LARGE SCALE GENOMIC DNA]</scope>
    <source>
        <strain evidence="5 6">SRCL-318</strain>
    </source>
</reference>
<organism evidence="5 6">
    <name type="scientific">Paraburkholderia silvatlantica</name>
    <dbReference type="NCBI Taxonomy" id="321895"/>
    <lineage>
        <taxon>Bacteria</taxon>
        <taxon>Pseudomonadati</taxon>
        <taxon>Pseudomonadota</taxon>
        <taxon>Betaproteobacteria</taxon>
        <taxon>Burkholderiales</taxon>
        <taxon>Burkholderiaceae</taxon>
        <taxon>Paraburkholderia</taxon>
    </lineage>
</organism>
<dbReference type="PRINTS" id="PR00364">
    <property type="entry name" value="DISEASERSIST"/>
</dbReference>
<feature type="domain" description="OmpR/PhoB-type" evidence="4">
    <location>
        <begin position="1"/>
        <end position="94"/>
    </location>
</feature>
<dbReference type="InterPro" id="IPR001867">
    <property type="entry name" value="OmpR/PhoB-type_DNA-bd"/>
</dbReference>
<dbReference type="Pfam" id="PF00486">
    <property type="entry name" value="Trans_reg_C"/>
    <property type="match status" value="1"/>
</dbReference>
<evidence type="ECO:0000256" key="2">
    <source>
        <dbReference type="PROSITE-ProRule" id="PRU01091"/>
    </source>
</evidence>
<dbReference type="PROSITE" id="PS51755">
    <property type="entry name" value="OMPR_PHOB"/>
    <property type="match status" value="1"/>
</dbReference>
<protein>
    <submittedName>
        <fullName evidence="5">Putative ATPase</fullName>
    </submittedName>
</protein>
<evidence type="ECO:0000256" key="3">
    <source>
        <dbReference type="SAM" id="MobiDB-lite"/>
    </source>
</evidence>
<evidence type="ECO:0000313" key="6">
    <source>
        <dbReference type="Proteomes" id="UP000247772"/>
    </source>
</evidence>
<dbReference type="AlphaFoldDB" id="A0A2V4UJP1"/>
<dbReference type="InterPro" id="IPR011990">
    <property type="entry name" value="TPR-like_helical_dom_sf"/>
</dbReference>
<dbReference type="InterPro" id="IPR036388">
    <property type="entry name" value="WH-like_DNA-bd_sf"/>
</dbReference>
<dbReference type="SUPFAM" id="SSF46894">
    <property type="entry name" value="C-terminal effector domain of the bipartite response regulators"/>
    <property type="match status" value="1"/>
</dbReference>
<dbReference type="SMART" id="SM00862">
    <property type="entry name" value="Trans_reg_C"/>
    <property type="match status" value="1"/>
</dbReference>
<feature type="region of interest" description="Disordered" evidence="3">
    <location>
        <begin position="957"/>
        <end position="1019"/>
    </location>
</feature>
<feature type="DNA-binding region" description="OmpR/PhoB-type" evidence="2">
    <location>
        <begin position="1"/>
        <end position="94"/>
    </location>
</feature>
<dbReference type="InterPro" id="IPR003593">
    <property type="entry name" value="AAA+_ATPase"/>
</dbReference>
<accession>A0A2V4UJP1</accession>
<dbReference type="InterPro" id="IPR041664">
    <property type="entry name" value="AAA_16"/>
</dbReference>
<dbReference type="GO" id="GO:0003677">
    <property type="term" value="F:DNA binding"/>
    <property type="evidence" value="ECO:0007669"/>
    <property type="project" value="UniProtKB-UniRule"/>
</dbReference>
<proteinExistence type="predicted"/>
<dbReference type="SMART" id="SM00382">
    <property type="entry name" value="AAA"/>
    <property type="match status" value="1"/>
</dbReference>
<dbReference type="Pfam" id="PF13191">
    <property type="entry name" value="AAA_16"/>
    <property type="match status" value="1"/>
</dbReference>
<dbReference type="GO" id="GO:0006355">
    <property type="term" value="P:regulation of DNA-templated transcription"/>
    <property type="evidence" value="ECO:0007669"/>
    <property type="project" value="InterPro"/>
</dbReference>
<comment type="caution">
    <text evidence="5">The sequence shown here is derived from an EMBL/GenBank/DDBJ whole genome shotgun (WGS) entry which is preliminary data.</text>
</comment>
<feature type="compositionally biased region" description="Low complexity" evidence="3">
    <location>
        <begin position="957"/>
        <end position="967"/>
    </location>
</feature>
<dbReference type="Gene3D" id="3.40.50.300">
    <property type="entry name" value="P-loop containing nucleotide triphosphate hydrolases"/>
    <property type="match status" value="1"/>
</dbReference>
<dbReference type="RefSeq" id="WP_110856014.1">
    <property type="nucleotide sequence ID" value="NZ_QJSQ01000016.1"/>
</dbReference>
<name>A0A2V4UJP1_9BURK</name>
<dbReference type="PANTHER" id="PTHR47691:SF3">
    <property type="entry name" value="HTH-TYPE TRANSCRIPTIONAL REGULATOR RV0890C-RELATED"/>
    <property type="match status" value="1"/>
</dbReference>
<keyword evidence="1 2" id="KW-0238">DNA-binding</keyword>
<dbReference type="InterPro" id="IPR027417">
    <property type="entry name" value="P-loop_NTPase"/>
</dbReference>
<feature type="compositionally biased region" description="Polar residues" evidence="3">
    <location>
        <begin position="1007"/>
        <end position="1019"/>
    </location>
</feature>
<dbReference type="InterPro" id="IPR016032">
    <property type="entry name" value="Sig_transdc_resp-reg_C-effctor"/>
</dbReference>
<evidence type="ECO:0000259" key="4">
    <source>
        <dbReference type="PROSITE" id="PS51755"/>
    </source>
</evidence>
<dbReference type="Gene3D" id="1.10.10.10">
    <property type="entry name" value="Winged helix-like DNA-binding domain superfamily/Winged helix DNA-binding domain"/>
    <property type="match status" value="1"/>
</dbReference>
<dbReference type="Gene3D" id="1.25.40.10">
    <property type="entry name" value="Tetratricopeptide repeat domain"/>
    <property type="match status" value="1"/>
</dbReference>
<sequence length="1019" mass="109522">MIQIGSLQVSFDQRNIQQNGLSQRIGARAFDILEALYRANGAILSKDDIMDAVWPGQIVEENRLQVHIAALRKLLGADRDLIKTVAGRGYLLVAGGVQVAESRLPAGPAHELPAPPPLVSPLIGREAEIEQLLDQLDRGPVTTVVGAGGIGKTALALHAANAMHGRSGRAVCFVELARASSSEAVLDILAEAFKFPVEDVQRRTDALYDALAHSGCLLVLDNAEHVIDVAARLVEALVVRNSLVRVLVTSREALHIRAESVLRLEPLAVPEAGLAAEALLAWPAVELFLCRARALATDCATDKRSIALAADICRRLDGLPLAIELAAARVATLGVEGVASRLDHQLDLLTGGLRSALPRHQTLRATFEWSYALLDTPSRILFRRIGCFTGPFTFDAVCAVATEPGMSIAVVVSSLGELATKSLLNVEFDGPIATYRLTKSTRAYALEKQRDEGELHAIASRHMRYMKKRIEESGLAHAEGSRQGTDLNTRLSLDDARIAYDWAFSENGDPAQGVALAGALVGTLLEASLVHECCERARHALEVLDTLPGGSVDVVCEMRLCAAYASTLISVGDDVEVAISMWQRVLQLAQVARDHAFVTRALWGLWNSTLTIADVQASIRYATRLQRTAELGESRGTLLAGAMLAVSLHCFGEHEQACERLESAVAALSELDPAEASCGTLGVDPLIFCNGTLARIAWFQGKPEQAMQLVQMSLNPVRRDKLEPSLSHVLATVAVPVALQCGDVQAAARYLALLRSQVATHRFAAWEDFAECLSVQLDMQSGDEASALARLEPALQRLVARGFRRVIAPFIVSSAEALAGALRFAEAAARLDDAIKRSETHGEHYFLPELLRARGCVALRQAHALDGAAREARAECETQARQFLNAAMTLASEHGAVIWKLRAALDLATHHFERDDAARAVALLAQFDNLLDMDSPAPDIRRLARLRGKLSGATAPSVRASAAPAIAAEDDNGETLAGKPARSLWNTGAKPSPEAGTGRPQPEHSVTDSIRQKVSQGAR</sequence>
<dbReference type="SUPFAM" id="SSF52540">
    <property type="entry name" value="P-loop containing nucleoside triphosphate hydrolases"/>
    <property type="match status" value="1"/>
</dbReference>
<dbReference type="EMBL" id="QJSQ01000016">
    <property type="protein sequence ID" value="PYE20481.1"/>
    <property type="molecule type" value="Genomic_DNA"/>
</dbReference>